<feature type="domain" description="Carboxymuconolactone decarboxylase-like" evidence="7">
    <location>
        <begin position="137"/>
        <end position="193"/>
    </location>
</feature>
<keyword evidence="5 6" id="KW-0676">Redox-active center</keyword>
<evidence type="ECO:0000313" key="8">
    <source>
        <dbReference type="EMBL" id="AFD06908.1"/>
    </source>
</evidence>
<evidence type="ECO:0000256" key="4">
    <source>
        <dbReference type="ARBA" id="ARBA00023157"/>
    </source>
</evidence>
<keyword evidence="3 6" id="KW-0560">Oxidoreductase</keyword>
<dbReference type="HOGENOM" id="CLU_105328_0_0_10"/>
<gene>
    <name evidence="6" type="primary">ahpD</name>
    <name evidence="8" type="ordered locus">Solca_1847</name>
</gene>
<comment type="function">
    <text evidence="6">Antioxidant protein with alkyl hydroperoxidase activity. Required for the reduction of the AhpC active site cysteine residues and for the regeneration of the AhpC enzyme activity.</text>
</comment>
<dbReference type="PANTHER" id="PTHR33930">
    <property type="entry name" value="ALKYL HYDROPEROXIDE REDUCTASE AHPD"/>
    <property type="match status" value="1"/>
</dbReference>
<dbReference type="RefSeq" id="WP_014680135.1">
    <property type="nucleotide sequence ID" value="NC_017770.1"/>
</dbReference>
<comment type="similarity">
    <text evidence="6">Belongs to the AhpD family.</text>
</comment>
<dbReference type="GO" id="GO:0015036">
    <property type="term" value="F:disulfide oxidoreductase activity"/>
    <property type="evidence" value="ECO:0007669"/>
    <property type="project" value="TreeGrafter"/>
</dbReference>
<dbReference type="InterPro" id="IPR004674">
    <property type="entry name" value="AhpD"/>
</dbReference>
<evidence type="ECO:0000256" key="3">
    <source>
        <dbReference type="ARBA" id="ARBA00023002"/>
    </source>
</evidence>
<dbReference type="KEGG" id="scn:Solca_1847"/>
<dbReference type="GO" id="GO:0006979">
    <property type="term" value="P:response to oxidative stress"/>
    <property type="evidence" value="ECO:0007669"/>
    <property type="project" value="InterPro"/>
</dbReference>
<accession>H8KW05</accession>
<dbReference type="InterPro" id="IPR003779">
    <property type="entry name" value="CMD-like"/>
</dbReference>
<reference evidence="8" key="1">
    <citation type="submission" date="2012-02" db="EMBL/GenBank/DDBJ databases">
        <title>The complete genome of Solitalea canadensis DSM 3403.</title>
        <authorList>
            <consortium name="US DOE Joint Genome Institute (JGI-PGF)"/>
            <person name="Lucas S."/>
            <person name="Copeland A."/>
            <person name="Lapidus A."/>
            <person name="Glavina del Rio T."/>
            <person name="Dalin E."/>
            <person name="Tice H."/>
            <person name="Bruce D."/>
            <person name="Goodwin L."/>
            <person name="Pitluck S."/>
            <person name="Peters L."/>
            <person name="Ovchinnikova G."/>
            <person name="Lu M."/>
            <person name="Kyrpides N."/>
            <person name="Mavromatis K."/>
            <person name="Ivanova N."/>
            <person name="Brettin T."/>
            <person name="Detter J.C."/>
            <person name="Han C."/>
            <person name="Larimer F."/>
            <person name="Land M."/>
            <person name="Hauser L."/>
            <person name="Markowitz V."/>
            <person name="Cheng J.-F."/>
            <person name="Hugenholtz P."/>
            <person name="Woyke T."/>
            <person name="Wu D."/>
            <person name="Spring S."/>
            <person name="Schroeder M."/>
            <person name="Kopitz M."/>
            <person name="Brambilla E."/>
            <person name="Klenk H.-P."/>
            <person name="Eisen J.A."/>
        </authorList>
    </citation>
    <scope>NUCLEOTIDE SEQUENCE</scope>
    <source>
        <strain evidence="8">DSM 3403</strain>
    </source>
</reference>
<dbReference type="STRING" id="929556.Solca_1847"/>
<evidence type="ECO:0000256" key="6">
    <source>
        <dbReference type="HAMAP-Rule" id="MF_01676"/>
    </source>
</evidence>
<evidence type="ECO:0000256" key="1">
    <source>
        <dbReference type="ARBA" id="ARBA00022559"/>
    </source>
</evidence>
<sequence>MIAIQNETLVSLFEQLNISEDNVSAELVKLADADSKYLKDLKINVQNSLNYPNLTKKESALLALSIALNEKNNVLIPVFEQMATENGASAEEVAETVAVVSMMNVNNVFYRFRHYTNKDYYNQTPAGIKMSVMMSPVLGKEFFELMSLAVSAVNGCEMCVNAHEDSVIKHGATQARVYDAIRLSAIIKGFAAIL</sequence>
<keyword evidence="1 6" id="KW-0575">Peroxidase</keyword>
<dbReference type="Gene3D" id="1.20.1290.10">
    <property type="entry name" value="AhpD-like"/>
    <property type="match status" value="1"/>
</dbReference>
<dbReference type="eggNOG" id="COG0599">
    <property type="taxonomic scope" value="Bacteria"/>
</dbReference>
<dbReference type="Proteomes" id="UP000007590">
    <property type="component" value="Chromosome"/>
</dbReference>
<keyword evidence="9" id="KW-1185">Reference proteome</keyword>
<dbReference type="EMBL" id="CP003349">
    <property type="protein sequence ID" value="AFD06908.1"/>
    <property type="molecule type" value="Genomic_DNA"/>
</dbReference>
<organism evidence="8 9">
    <name type="scientific">Solitalea canadensis (strain ATCC 29591 / DSM 3403 / JCM 21819 / LMG 8368 / NBRC 15130 / NCIMB 12057 / USAM 9D)</name>
    <name type="common">Flexibacter canadensis</name>
    <dbReference type="NCBI Taxonomy" id="929556"/>
    <lineage>
        <taxon>Bacteria</taxon>
        <taxon>Pseudomonadati</taxon>
        <taxon>Bacteroidota</taxon>
        <taxon>Sphingobacteriia</taxon>
        <taxon>Sphingobacteriales</taxon>
        <taxon>Sphingobacteriaceae</taxon>
        <taxon>Solitalea</taxon>
    </lineage>
</organism>
<feature type="active site" description="Proton donor" evidence="6">
    <location>
        <position position="156"/>
    </location>
</feature>
<dbReference type="InterPro" id="IPR029032">
    <property type="entry name" value="AhpD-like"/>
</dbReference>
<feature type="disulfide bond" description="Interchain (with AhpC); in linked form" evidence="6">
    <location>
        <position position="159"/>
    </location>
</feature>
<name>H8KW05_SOLCM</name>
<dbReference type="NCBIfam" id="TIGR00778">
    <property type="entry name" value="ahpD_dom"/>
    <property type="match status" value="1"/>
</dbReference>
<feature type="active site" description="Cysteine sulfenic acid (-SOH) intermediate" evidence="6">
    <location>
        <position position="159"/>
    </location>
</feature>
<dbReference type="GO" id="GO:0045454">
    <property type="term" value="P:cell redox homeostasis"/>
    <property type="evidence" value="ECO:0007669"/>
    <property type="project" value="TreeGrafter"/>
</dbReference>
<evidence type="ECO:0000259" key="7">
    <source>
        <dbReference type="Pfam" id="PF02627"/>
    </source>
</evidence>
<dbReference type="AlphaFoldDB" id="H8KW05"/>
<dbReference type="GO" id="GO:0032843">
    <property type="term" value="F:hydroperoxide reductase activity"/>
    <property type="evidence" value="ECO:0007669"/>
    <property type="project" value="InterPro"/>
</dbReference>
<evidence type="ECO:0000313" key="9">
    <source>
        <dbReference type="Proteomes" id="UP000007590"/>
    </source>
</evidence>
<feature type="disulfide bond" evidence="6">
    <location>
        <begin position="156"/>
        <end position="159"/>
    </location>
</feature>
<dbReference type="Pfam" id="PF02627">
    <property type="entry name" value="CMD"/>
    <property type="match status" value="1"/>
</dbReference>
<dbReference type="OrthoDB" id="9801997at2"/>
<keyword evidence="4 6" id="KW-1015">Disulfide bond</keyword>
<protein>
    <recommendedName>
        <fullName evidence="6">Alkyl hydroperoxide reductase AhpD</fullName>
        <ecNumber evidence="6">1.11.1.28</ecNumber>
    </recommendedName>
    <alternativeName>
        <fullName evidence="6">Alkylhydroperoxidase AhpD</fullName>
    </alternativeName>
</protein>
<keyword evidence="2 6" id="KW-0049">Antioxidant</keyword>
<comment type="catalytic activity">
    <reaction evidence="6">
        <text>N(6)-[(R)-dihydrolipoyl]-L-lysyl-[lipoyl-carrier protein] + a hydroperoxide = N(6)-[(R)-lipoyl]-L-lysyl-[lipoyl-carrier protein] + an alcohol + H2O</text>
        <dbReference type="Rhea" id="RHEA:62636"/>
        <dbReference type="Rhea" id="RHEA-COMP:10502"/>
        <dbReference type="Rhea" id="RHEA-COMP:16355"/>
        <dbReference type="ChEBI" id="CHEBI:15377"/>
        <dbReference type="ChEBI" id="CHEBI:30879"/>
        <dbReference type="ChEBI" id="CHEBI:35924"/>
        <dbReference type="ChEBI" id="CHEBI:83099"/>
        <dbReference type="ChEBI" id="CHEBI:83100"/>
        <dbReference type="EC" id="1.11.1.28"/>
    </reaction>
</comment>
<evidence type="ECO:0000256" key="5">
    <source>
        <dbReference type="ARBA" id="ARBA00023284"/>
    </source>
</evidence>
<dbReference type="GO" id="GO:0051920">
    <property type="term" value="F:peroxiredoxin activity"/>
    <property type="evidence" value="ECO:0007669"/>
    <property type="project" value="InterPro"/>
</dbReference>
<dbReference type="SUPFAM" id="SSF69118">
    <property type="entry name" value="AhpD-like"/>
    <property type="match status" value="1"/>
</dbReference>
<dbReference type="InterPro" id="IPR004675">
    <property type="entry name" value="AhpD_core"/>
</dbReference>
<evidence type="ECO:0000256" key="2">
    <source>
        <dbReference type="ARBA" id="ARBA00022862"/>
    </source>
</evidence>
<proteinExistence type="inferred from homology"/>
<dbReference type="PANTHER" id="PTHR33930:SF7">
    <property type="entry name" value="ALKYL HYDROPEROXIDE REDUCTASE AHPD"/>
    <property type="match status" value="1"/>
</dbReference>
<dbReference type="EC" id="1.11.1.28" evidence="6"/>
<dbReference type="HAMAP" id="MF_01676">
    <property type="entry name" value="AhpD"/>
    <property type="match status" value="1"/>
</dbReference>